<comment type="pathway">
    <text evidence="3 7">Carbohydrate degradation; pentose phosphate pathway; D-ribulose 5-phosphate from D-glucose 6-phosphate (oxidative stage): step 2/3.</text>
</comment>
<comment type="catalytic activity">
    <reaction evidence="1 7">
        <text>6-phospho-D-glucono-1,5-lactone + H2O = 6-phospho-D-gluconate + H(+)</text>
        <dbReference type="Rhea" id="RHEA:12556"/>
        <dbReference type="ChEBI" id="CHEBI:15377"/>
        <dbReference type="ChEBI" id="CHEBI:15378"/>
        <dbReference type="ChEBI" id="CHEBI:57955"/>
        <dbReference type="ChEBI" id="CHEBI:58759"/>
        <dbReference type="EC" id="3.1.1.31"/>
    </reaction>
</comment>
<evidence type="ECO:0000256" key="1">
    <source>
        <dbReference type="ARBA" id="ARBA00000832"/>
    </source>
</evidence>
<evidence type="ECO:0000256" key="4">
    <source>
        <dbReference type="ARBA" id="ARBA00010662"/>
    </source>
</evidence>
<organism evidence="9 10">
    <name type="scientific">Roseovarius pacificus</name>
    <dbReference type="NCBI Taxonomy" id="337701"/>
    <lineage>
        <taxon>Bacteria</taxon>
        <taxon>Pseudomonadati</taxon>
        <taxon>Pseudomonadota</taxon>
        <taxon>Alphaproteobacteria</taxon>
        <taxon>Rhodobacterales</taxon>
        <taxon>Roseobacteraceae</taxon>
        <taxon>Roseovarius</taxon>
    </lineage>
</organism>
<dbReference type="UniPathway" id="UPA00115">
    <property type="reaction ID" value="UER00409"/>
</dbReference>
<gene>
    <name evidence="7" type="primary">pgl</name>
    <name evidence="9" type="ORF">SAMN05444398_107156</name>
</gene>
<evidence type="ECO:0000256" key="3">
    <source>
        <dbReference type="ARBA" id="ARBA00004961"/>
    </source>
</evidence>
<evidence type="ECO:0000259" key="8">
    <source>
        <dbReference type="Pfam" id="PF01182"/>
    </source>
</evidence>
<dbReference type="EC" id="3.1.1.31" evidence="5 7"/>
<dbReference type="CDD" id="cd01400">
    <property type="entry name" value="6PGL"/>
    <property type="match status" value="1"/>
</dbReference>
<dbReference type="AlphaFoldDB" id="A0A1M7EPJ1"/>
<dbReference type="GO" id="GO:0005975">
    <property type="term" value="P:carbohydrate metabolic process"/>
    <property type="evidence" value="ECO:0007669"/>
    <property type="project" value="UniProtKB-UniRule"/>
</dbReference>
<dbReference type="InterPro" id="IPR037171">
    <property type="entry name" value="NagB/RpiA_transferase-like"/>
</dbReference>
<evidence type="ECO:0000256" key="5">
    <source>
        <dbReference type="ARBA" id="ARBA00013198"/>
    </source>
</evidence>
<sequence>MKLLEYADEEMLAIDLANVLAGELKSALNQQDRVLFVVPGGTSPGPVFDALCDANLDWSRVDVMLSDERWVPEVHVRSNTRMIRERLLVGRAAAACYLPLCVKAADPDAVLAELEATIAPRLPISVLLLGMGSDMHTASLFPKGDNLDLALSDRAPVLVSMRTPDQPEPRITLSAHVLNDAMAKHLLITGRAKRAALERAQSMTRAEAPVRAVLNDMVVHWTA</sequence>
<dbReference type="EMBL" id="FRBR01000007">
    <property type="protein sequence ID" value="SHL93627.1"/>
    <property type="molecule type" value="Genomic_DNA"/>
</dbReference>
<dbReference type="STRING" id="337701.SAMN05444398_107156"/>
<evidence type="ECO:0000313" key="10">
    <source>
        <dbReference type="Proteomes" id="UP000183974"/>
    </source>
</evidence>
<dbReference type="Proteomes" id="UP000183974">
    <property type="component" value="Unassembled WGS sequence"/>
</dbReference>
<dbReference type="InterPro" id="IPR005900">
    <property type="entry name" value="6-phosphogluconolactonase_DevB"/>
</dbReference>
<dbReference type="Gene3D" id="3.40.50.1360">
    <property type="match status" value="1"/>
</dbReference>
<dbReference type="GO" id="GO:0006098">
    <property type="term" value="P:pentose-phosphate shunt"/>
    <property type="evidence" value="ECO:0007669"/>
    <property type="project" value="UniProtKB-UniPathway"/>
</dbReference>
<feature type="domain" description="Glucosamine/galactosamine-6-phosphate isomerase" evidence="8">
    <location>
        <begin position="8"/>
        <end position="221"/>
    </location>
</feature>
<evidence type="ECO:0000256" key="6">
    <source>
        <dbReference type="ARBA" id="ARBA00020337"/>
    </source>
</evidence>
<dbReference type="NCBIfam" id="TIGR01198">
    <property type="entry name" value="pgl"/>
    <property type="match status" value="1"/>
</dbReference>
<dbReference type="OrthoDB" id="9810967at2"/>
<name>A0A1M7EPJ1_9RHOB</name>
<dbReference type="PANTHER" id="PTHR11054:SF0">
    <property type="entry name" value="6-PHOSPHOGLUCONOLACTONASE"/>
    <property type="match status" value="1"/>
</dbReference>
<proteinExistence type="inferred from homology"/>
<dbReference type="InterPro" id="IPR006148">
    <property type="entry name" value="Glc/Gal-6P_isomerase"/>
</dbReference>
<evidence type="ECO:0000256" key="7">
    <source>
        <dbReference type="RuleBase" id="RU365095"/>
    </source>
</evidence>
<reference evidence="9 10" key="1">
    <citation type="submission" date="2016-11" db="EMBL/GenBank/DDBJ databases">
        <authorList>
            <person name="Jaros S."/>
            <person name="Januszkiewicz K."/>
            <person name="Wedrychowicz H."/>
        </authorList>
    </citation>
    <scope>NUCLEOTIDE SEQUENCE [LARGE SCALE GENOMIC DNA]</scope>
    <source>
        <strain evidence="9 10">DSM 29589</strain>
    </source>
</reference>
<protein>
    <recommendedName>
        <fullName evidence="6 7">6-phosphogluconolactonase</fullName>
        <shortName evidence="7">6PGL</shortName>
        <ecNumber evidence="5 7">3.1.1.31</ecNumber>
    </recommendedName>
</protein>
<dbReference type="RefSeq" id="WP_073035264.1">
    <property type="nucleotide sequence ID" value="NZ_BMLR01000007.1"/>
</dbReference>
<dbReference type="InterPro" id="IPR039104">
    <property type="entry name" value="6PGL"/>
</dbReference>
<keyword evidence="10" id="KW-1185">Reference proteome</keyword>
<evidence type="ECO:0000313" key="9">
    <source>
        <dbReference type="EMBL" id="SHL93627.1"/>
    </source>
</evidence>
<evidence type="ECO:0000256" key="2">
    <source>
        <dbReference type="ARBA" id="ARBA00002681"/>
    </source>
</evidence>
<comment type="function">
    <text evidence="2 7">Hydrolysis of 6-phosphogluconolactone to 6-phosphogluconate.</text>
</comment>
<dbReference type="Pfam" id="PF01182">
    <property type="entry name" value="Glucosamine_iso"/>
    <property type="match status" value="1"/>
</dbReference>
<dbReference type="GO" id="GO:0017057">
    <property type="term" value="F:6-phosphogluconolactonase activity"/>
    <property type="evidence" value="ECO:0007669"/>
    <property type="project" value="UniProtKB-UniRule"/>
</dbReference>
<dbReference type="PANTHER" id="PTHR11054">
    <property type="entry name" value="6-PHOSPHOGLUCONOLACTONASE"/>
    <property type="match status" value="1"/>
</dbReference>
<dbReference type="SUPFAM" id="SSF100950">
    <property type="entry name" value="NagB/RpiA/CoA transferase-like"/>
    <property type="match status" value="1"/>
</dbReference>
<accession>A0A1M7EPJ1</accession>
<keyword evidence="7" id="KW-0378">Hydrolase</keyword>
<comment type="similarity">
    <text evidence="4 7">Belongs to the glucosamine/galactosamine-6-phosphate isomerase family. 6-phosphogluconolactonase subfamily.</text>
</comment>